<keyword evidence="2" id="KW-1185">Reference proteome</keyword>
<sequence>MIIPSDDQEAQSIIAEIKAILAELSAIDVRTDLARWMALEQRHHELAGKLYERRIDRPS</sequence>
<reference evidence="2" key="1">
    <citation type="submission" date="2016-10" db="EMBL/GenBank/DDBJ databases">
        <authorList>
            <person name="Varghese N."/>
            <person name="Submissions S."/>
        </authorList>
    </citation>
    <scope>NUCLEOTIDE SEQUENCE [LARGE SCALE GENOMIC DNA]</scope>
    <source>
        <strain evidence="2">CGMCC 1.11022</strain>
    </source>
</reference>
<accession>A0A1G9I6B4</accession>
<dbReference type="AlphaFoldDB" id="A0A1G9I6B4"/>
<name>A0A1G9I6B4_9HYPH</name>
<dbReference type="RefSeq" id="WP_023797270.1">
    <property type="nucleotide sequence ID" value="NZ_CP183375.1"/>
</dbReference>
<organism evidence="1 2">
    <name type="scientific">Mesorhizobium muleiense</name>
    <dbReference type="NCBI Taxonomy" id="1004279"/>
    <lineage>
        <taxon>Bacteria</taxon>
        <taxon>Pseudomonadati</taxon>
        <taxon>Pseudomonadota</taxon>
        <taxon>Alphaproteobacteria</taxon>
        <taxon>Hyphomicrobiales</taxon>
        <taxon>Phyllobacteriaceae</taxon>
        <taxon>Mesorhizobium</taxon>
    </lineage>
</organism>
<dbReference type="Proteomes" id="UP000198894">
    <property type="component" value="Unassembled WGS sequence"/>
</dbReference>
<protein>
    <submittedName>
        <fullName evidence="1">Uncharacterized protein</fullName>
    </submittedName>
</protein>
<proteinExistence type="predicted"/>
<dbReference type="EMBL" id="FNEE01000029">
    <property type="protein sequence ID" value="SDL20790.1"/>
    <property type="molecule type" value="Genomic_DNA"/>
</dbReference>
<gene>
    <name evidence="1" type="ORF">SAMN05428953_12946</name>
</gene>
<evidence type="ECO:0000313" key="2">
    <source>
        <dbReference type="Proteomes" id="UP000198894"/>
    </source>
</evidence>
<evidence type="ECO:0000313" key="1">
    <source>
        <dbReference type="EMBL" id="SDL20790.1"/>
    </source>
</evidence>